<gene>
    <name evidence="3" type="ORF">FSB_LOCUS32566</name>
</gene>
<dbReference type="AlphaFoldDB" id="A0A2N9GZD9"/>
<feature type="compositionally biased region" description="Basic and acidic residues" evidence="1">
    <location>
        <begin position="146"/>
        <end position="167"/>
    </location>
</feature>
<accession>A0A2N9GZD9</accession>
<dbReference type="GO" id="GO:0006281">
    <property type="term" value="P:DNA repair"/>
    <property type="evidence" value="ECO:0007669"/>
    <property type="project" value="InterPro"/>
</dbReference>
<dbReference type="PANTHER" id="PTHR33710:SF64">
    <property type="entry name" value="ENDONUCLEASE_EXONUCLEASE_PHOSPHATASE DOMAIN-CONTAINING PROTEIN"/>
    <property type="match status" value="1"/>
</dbReference>
<dbReference type="SUPFAM" id="SSF56219">
    <property type="entry name" value="DNase I-like"/>
    <property type="match status" value="1"/>
</dbReference>
<feature type="domain" description="Endonuclease/exonuclease/phosphatase" evidence="2">
    <location>
        <begin position="432"/>
        <end position="616"/>
    </location>
</feature>
<evidence type="ECO:0000313" key="3">
    <source>
        <dbReference type="EMBL" id="SPD04684.1"/>
    </source>
</evidence>
<proteinExistence type="predicted"/>
<evidence type="ECO:0000256" key="1">
    <source>
        <dbReference type="SAM" id="MobiDB-lite"/>
    </source>
</evidence>
<name>A0A2N9GZD9_FAGSY</name>
<organism evidence="3">
    <name type="scientific">Fagus sylvatica</name>
    <name type="common">Beechnut</name>
    <dbReference type="NCBI Taxonomy" id="28930"/>
    <lineage>
        <taxon>Eukaryota</taxon>
        <taxon>Viridiplantae</taxon>
        <taxon>Streptophyta</taxon>
        <taxon>Embryophyta</taxon>
        <taxon>Tracheophyta</taxon>
        <taxon>Spermatophyta</taxon>
        <taxon>Magnoliopsida</taxon>
        <taxon>eudicotyledons</taxon>
        <taxon>Gunneridae</taxon>
        <taxon>Pentapetalae</taxon>
        <taxon>rosids</taxon>
        <taxon>fabids</taxon>
        <taxon>Fagales</taxon>
        <taxon>Fagaceae</taxon>
        <taxon>Fagus</taxon>
    </lineage>
</organism>
<dbReference type="Pfam" id="PF03372">
    <property type="entry name" value="Exo_endo_phos"/>
    <property type="match status" value="1"/>
</dbReference>
<reference evidence="3" key="1">
    <citation type="submission" date="2018-02" db="EMBL/GenBank/DDBJ databases">
        <authorList>
            <person name="Cohen D.B."/>
            <person name="Kent A.D."/>
        </authorList>
    </citation>
    <scope>NUCLEOTIDE SEQUENCE</scope>
</reference>
<dbReference type="GO" id="GO:0004519">
    <property type="term" value="F:endonuclease activity"/>
    <property type="evidence" value="ECO:0007669"/>
    <property type="project" value="InterPro"/>
</dbReference>
<dbReference type="PANTHER" id="PTHR33710">
    <property type="entry name" value="BNAC02G09200D PROTEIN"/>
    <property type="match status" value="1"/>
</dbReference>
<dbReference type="PROSITE" id="PS00726">
    <property type="entry name" value="AP_NUCLEASE_F1_1"/>
    <property type="match status" value="1"/>
</dbReference>
<dbReference type="InterPro" id="IPR020847">
    <property type="entry name" value="AP_endonuclease_F1_BS"/>
</dbReference>
<protein>
    <recommendedName>
        <fullName evidence="2">Endonuclease/exonuclease/phosphatase domain-containing protein</fullName>
    </recommendedName>
</protein>
<feature type="region of interest" description="Disordered" evidence="1">
    <location>
        <begin position="185"/>
        <end position="230"/>
    </location>
</feature>
<dbReference type="InterPro" id="IPR005135">
    <property type="entry name" value="Endo/exonuclease/phosphatase"/>
</dbReference>
<dbReference type="GO" id="GO:0003677">
    <property type="term" value="F:DNA binding"/>
    <property type="evidence" value="ECO:0007669"/>
    <property type="project" value="InterPro"/>
</dbReference>
<sequence>MGTICSFRIEAKWFDISLEAGNTKQVKIKASGKQHVCSVYLSKDRVRWLSKCVEEHVTREGEPSFLRTYRENDQGYVISRNGNNYGRFVELLAYGKGGLQGRNTQLDKDIHYGNKVAVGGGPNAHLGWKQETVDHSWRAQLFPHMEIPEKQKRQEHDSSDSGGRVGKEKFVGFGAKVSDRVNAKIEHGESSSLGEDRTHDSIEASETSKDETESSDRKSSSEMRVLPHQEEEPKGVIVLCESVDAIVPLTNLLEVDRTWGSSSDWVLELHDGWRLSMPISLIWQPDVLAPAIRGMSLSGFGVMGPTVEDQHSMGSYLTSDAEENSENDISLVWEDFEVVGDGCELVCWGDEVVPLEIEPLATSKPETISMEAGCVKEQEDTHQGDIPSEWVLGRSKHIGKLLGASYVGYEERVTCLLMEIDVRRIQCASEGGMKSKTKVQHLLKLWKADIVCLQEMKLDLIDRKTVRSVWGIPHVDWVYLGSVRASGGIILMWDRRVVEKLDVAVGYFFVSCKFQNVLEHKEWAFSGVYGTNAGRERPALWEELAGVDSWWSVPWVIGGDFNVLRDIPLKGGLFTWSNNRVNVAMSHIDRFLYSDNWEDLFPTIIQKRLPRLLSDHFPIILECGDFSRGKCPFHFENMWLKVDGFKERVQRWWDAYIFQELRPLTGEEYEKKALIGADLERTALFEEISWPWLERSFDDDEVVGVVLGFNGDKAPDSGKLTVYKDKMSFLQIVYNQKSFQSCCPRKERDPWPLARPWPSRCFPREIPRERVYGAWFIWGALGDALSCVGYLGWVAGLLWQPLQSGCLENGAPLCDVVSLEGEECSAL</sequence>
<dbReference type="EMBL" id="OIVN01002558">
    <property type="protein sequence ID" value="SPD04684.1"/>
    <property type="molecule type" value="Genomic_DNA"/>
</dbReference>
<evidence type="ECO:0000259" key="2">
    <source>
        <dbReference type="Pfam" id="PF03372"/>
    </source>
</evidence>
<feature type="region of interest" description="Disordered" evidence="1">
    <location>
        <begin position="145"/>
        <end position="167"/>
    </location>
</feature>
<dbReference type="InterPro" id="IPR036691">
    <property type="entry name" value="Endo/exonu/phosph_ase_sf"/>
</dbReference>
<dbReference type="Gene3D" id="3.60.10.10">
    <property type="entry name" value="Endonuclease/exonuclease/phosphatase"/>
    <property type="match status" value="1"/>
</dbReference>